<organism evidence="4 5">
    <name type="scientific">Smittium mucronatum</name>
    <dbReference type="NCBI Taxonomy" id="133383"/>
    <lineage>
        <taxon>Eukaryota</taxon>
        <taxon>Fungi</taxon>
        <taxon>Fungi incertae sedis</taxon>
        <taxon>Zoopagomycota</taxon>
        <taxon>Kickxellomycotina</taxon>
        <taxon>Harpellomycetes</taxon>
        <taxon>Harpellales</taxon>
        <taxon>Legeriomycetaceae</taxon>
        <taxon>Smittium</taxon>
    </lineage>
</organism>
<dbReference type="EMBL" id="LSSL01000587">
    <property type="protein sequence ID" value="OLY84188.1"/>
    <property type="molecule type" value="Genomic_DNA"/>
</dbReference>
<comment type="caution">
    <text evidence="4">The sequence shown here is derived from an EMBL/GenBank/DDBJ whole genome shotgun (WGS) entry which is preliminary data.</text>
</comment>
<accession>A0A1R0H528</accession>
<evidence type="ECO:0000256" key="2">
    <source>
        <dbReference type="SAM" id="MobiDB-lite"/>
    </source>
</evidence>
<dbReference type="Pfam" id="PF25555">
    <property type="entry name" value="RAB3A-like_C"/>
    <property type="match status" value="2"/>
</dbReference>
<dbReference type="Pfam" id="PF06428">
    <property type="entry name" value="Sec2p"/>
    <property type="match status" value="1"/>
</dbReference>
<keyword evidence="5" id="KW-1185">Reference proteome</keyword>
<evidence type="ECO:0000313" key="4">
    <source>
        <dbReference type="EMBL" id="OLY84188.1"/>
    </source>
</evidence>
<feature type="region of interest" description="Disordered" evidence="2">
    <location>
        <begin position="119"/>
        <end position="153"/>
    </location>
</feature>
<dbReference type="OrthoDB" id="5560525at2759"/>
<evidence type="ECO:0000259" key="3">
    <source>
        <dbReference type="Pfam" id="PF06428"/>
    </source>
</evidence>
<dbReference type="GO" id="GO:0070319">
    <property type="term" value="C:Golgi to plasma membrane transport vesicle"/>
    <property type="evidence" value="ECO:0007669"/>
    <property type="project" value="TreeGrafter"/>
</dbReference>
<evidence type="ECO:0000313" key="5">
    <source>
        <dbReference type="Proteomes" id="UP000187455"/>
    </source>
</evidence>
<dbReference type="Proteomes" id="UP000187455">
    <property type="component" value="Unassembled WGS sequence"/>
</dbReference>
<dbReference type="PANTHER" id="PTHR14430">
    <property type="entry name" value="RABIN3-RELATED"/>
    <property type="match status" value="1"/>
</dbReference>
<dbReference type="Gene3D" id="6.10.140.910">
    <property type="match status" value="1"/>
</dbReference>
<dbReference type="STRING" id="133383.A0A1R0H528"/>
<dbReference type="GO" id="GO:0006887">
    <property type="term" value="P:exocytosis"/>
    <property type="evidence" value="ECO:0007669"/>
    <property type="project" value="TreeGrafter"/>
</dbReference>
<reference evidence="4 5" key="1">
    <citation type="journal article" date="2016" name="Mol. Biol. Evol.">
        <title>Genome-Wide Survey of Gut Fungi (Harpellales) Reveals the First Horizontally Transferred Ubiquitin Gene from a Mosquito Host.</title>
        <authorList>
            <person name="Wang Y."/>
            <person name="White M.M."/>
            <person name="Kvist S."/>
            <person name="Moncalvo J.M."/>
        </authorList>
    </citation>
    <scope>NUCLEOTIDE SEQUENCE [LARGE SCALE GENOMIC DNA]</scope>
    <source>
        <strain evidence="4 5">ALG-7-W6</strain>
    </source>
</reference>
<sequence length="680" mass="76232">MQDALFLKLHSSIDTKPIFFQNSKINTLNHSIPQITKAKSSSSQSSVNKSLDFSDSNRRAEIDSEINQILKTIQDASDCIIQSNSALDSARNHFSPLKNSKTMISTKLSRSSSFPHLPLLSSPPSYSPVPKPSEPSPSLTPTPSISSDVLSKHPHPDPNFASDLLFSQIASLRASLLEKSNIINQKDLSISELQASLTAMNDKFVQQVNKTAEMALSKELVEAELEELSRKLFEEANKMVAVEKKITSQTERKNEILERKINELLEQLSNERLQSSELKQRLQSISESHDPPSNSSLIPNSANSFERSPTFNSEIPVTISFFSTNFEPISDRQFVKEFYDFIHDNQIFRSSRYNSAPFMRRSIEEDVEPCLRFGSKPRVSSRYVLEAITSNTLQIEEISKSDNTSSTSKTLHPENLYINSIKSVGRNSFSINTNPSNRSTIWDRFSGNVPANPNGCQTCGNTGKCSYRFKLGQKQDEDWVSIDTVCRDRLVSVCEFYSFIRLVANGFLSKRPISELINELTRLKLCMFYSRFGLLSYAISMDPNLSSTRISTTSSKNASNRSIDIDSSFPQFDLPDPLDIESYSPTFSLNDHLENNSDPSFDIDFPTRPYSVSSRYRSQSATISKPKKPSNRIYSMLGSFSPVRSSTSERVDSGTYPASINLSDLEALTKNKSDNNTANS</sequence>
<proteinExistence type="predicted"/>
<keyword evidence="1" id="KW-0175">Coiled coil</keyword>
<dbReference type="GO" id="GO:0051286">
    <property type="term" value="C:cell tip"/>
    <property type="evidence" value="ECO:0007669"/>
    <property type="project" value="TreeGrafter"/>
</dbReference>
<name>A0A1R0H528_9FUNG</name>
<feature type="compositionally biased region" description="Pro residues" evidence="2">
    <location>
        <begin position="125"/>
        <end position="140"/>
    </location>
</feature>
<dbReference type="InterPro" id="IPR009449">
    <property type="entry name" value="Sec2_N"/>
</dbReference>
<gene>
    <name evidence="4" type="ORF">AYI68_g1652</name>
</gene>
<dbReference type="SUPFAM" id="SSF144284">
    <property type="entry name" value="Sec2 N-terminal region"/>
    <property type="match status" value="1"/>
</dbReference>
<dbReference type="PANTHER" id="PTHR14430:SF0">
    <property type="entry name" value="SEC2P DOMAIN-CONTAINING PROTEIN"/>
    <property type="match status" value="1"/>
</dbReference>
<protein>
    <submittedName>
        <fullName evidence="4">Rab-3A-interacting protein</fullName>
    </submittedName>
</protein>
<feature type="region of interest" description="Disordered" evidence="2">
    <location>
        <begin position="279"/>
        <end position="302"/>
    </location>
</feature>
<dbReference type="GO" id="GO:0005085">
    <property type="term" value="F:guanyl-nucleotide exchange factor activity"/>
    <property type="evidence" value="ECO:0007669"/>
    <property type="project" value="InterPro"/>
</dbReference>
<feature type="domain" description="GDP/GTP exchange factor Sec2 N-terminal" evidence="3">
    <location>
        <begin position="178"/>
        <end position="285"/>
    </location>
</feature>
<dbReference type="CDD" id="cd21044">
    <property type="entry name" value="Rab11BD_RAB3IP_like"/>
    <property type="match status" value="1"/>
</dbReference>
<evidence type="ECO:0000256" key="1">
    <source>
        <dbReference type="ARBA" id="ARBA00023054"/>
    </source>
</evidence>
<dbReference type="InterPro" id="IPR040351">
    <property type="entry name" value="RAB3IL/RAB3IP/Sec2"/>
</dbReference>
<dbReference type="AlphaFoldDB" id="A0A1R0H528"/>